<organism evidence="1 2">
    <name type="scientific">Ancylobacter dichloromethanicus</name>
    <dbReference type="NCBI Taxonomy" id="518825"/>
    <lineage>
        <taxon>Bacteria</taxon>
        <taxon>Pseudomonadati</taxon>
        <taxon>Pseudomonadota</taxon>
        <taxon>Alphaproteobacteria</taxon>
        <taxon>Hyphomicrobiales</taxon>
        <taxon>Xanthobacteraceae</taxon>
        <taxon>Ancylobacter</taxon>
    </lineage>
</organism>
<dbReference type="EMBL" id="BSFJ01000009">
    <property type="protein sequence ID" value="GLK72190.1"/>
    <property type="molecule type" value="Genomic_DNA"/>
</dbReference>
<protein>
    <submittedName>
        <fullName evidence="1">Uncharacterized protein</fullName>
    </submittedName>
</protein>
<keyword evidence="2" id="KW-1185">Reference proteome</keyword>
<reference evidence="1" key="2">
    <citation type="submission" date="2023-01" db="EMBL/GenBank/DDBJ databases">
        <authorList>
            <person name="Sun Q."/>
            <person name="Evtushenko L."/>
        </authorList>
    </citation>
    <scope>NUCLEOTIDE SEQUENCE</scope>
    <source>
        <strain evidence="1">VKM B-2484</strain>
    </source>
</reference>
<dbReference type="Proteomes" id="UP001143370">
    <property type="component" value="Unassembled WGS sequence"/>
</dbReference>
<dbReference type="AlphaFoldDB" id="A0A9W6MZN3"/>
<sequence>MTAGLCRHRLVVEADAHPNLMLRLLEPFAVHDVQPTRIRLDGPADGRIDPASLGTMKAEIAFVAATEIAERLWARIDVMVPVRTSHLVSSAATEIAA</sequence>
<proteinExistence type="predicted"/>
<dbReference type="RefSeq" id="WP_213373659.1">
    <property type="nucleotide sequence ID" value="NZ_BSFJ01000009.1"/>
</dbReference>
<evidence type="ECO:0000313" key="2">
    <source>
        <dbReference type="Proteomes" id="UP001143370"/>
    </source>
</evidence>
<evidence type="ECO:0000313" key="1">
    <source>
        <dbReference type="EMBL" id="GLK72190.1"/>
    </source>
</evidence>
<accession>A0A9W6MZN3</accession>
<reference evidence="1" key="1">
    <citation type="journal article" date="2014" name="Int. J. Syst. Evol. Microbiol.">
        <title>Complete genome sequence of Corynebacterium casei LMG S-19264T (=DSM 44701T), isolated from a smear-ripened cheese.</title>
        <authorList>
            <consortium name="US DOE Joint Genome Institute (JGI-PGF)"/>
            <person name="Walter F."/>
            <person name="Albersmeier A."/>
            <person name="Kalinowski J."/>
            <person name="Ruckert C."/>
        </authorList>
    </citation>
    <scope>NUCLEOTIDE SEQUENCE</scope>
    <source>
        <strain evidence="1">VKM B-2484</strain>
    </source>
</reference>
<gene>
    <name evidence="1" type="ORF">GCM10017643_23060</name>
</gene>
<comment type="caution">
    <text evidence="1">The sequence shown here is derived from an EMBL/GenBank/DDBJ whole genome shotgun (WGS) entry which is preliminary data.</text>
</comment>
<name>A0A9W6MZN3_9HYPH</name>